<accession>A0A0F9ICF3</accession>
<name>A0A0F9ICF3_9ZZZZ</name>
<dbReference type="EMBL" id="LAZR01012778">
    <property type="protein sequence ID" value="KKM25142.1"/>
    <property type="molecule type" value="Genomic_DNA"/>
</dbReference>
<comment type="caution">
    <text evidence="1">The sequence shown here is derived from an EMBL/GenBank/DDBJ whole genome shotgun (WGS) entry which is preliminary data.</text>
</comment>
<dbReference type="AlphaFoldDB" id="A0A0F9ICF3"/>
<evidence type="ECO:0000313" key="1">
    <source>
        <dbReference type="EMBL" id="KKM25142.1"/>
    </source>
</evidence>
<organism evidence="1">
    <name type="scientific">marine sediment metagenome</name>
    <dbReference type="NCBI Taxonomy" id="412755"/>
    <lineage>
        <taxon>unclassified sequences</taxon>
        <taxon>metagenomes</taxon>
        <taxon>ecological metagenomes</taxon>
    </lineage>
</organism>
<reference evidence="1" key="1">
    <citation type="journal article" date="2015" name="Nature">
        <title>Complex archaea that bridge the gap between prokaryotes and eukaryotes.</title>
        <authorList>
            <person name="Spang A."/>
            <person name="Saw J.H."/>
            <person name="Jorgensen S.L."/>
            <person name="Zaremba-Niedzwiedzka K."/>
            <person name="Martijn J."/>
            <person name="Lind A.E."/>
            <person name="van Eijk R."/>
            <person name="Schleper C."/>
            <person name="Guy L."/>
            <person name="Ettema T.J."/>
        </authorList>
    </citation>
    <scope>NUCLEOTIDE SEQUENCE</scope>
</reference>
<protein>
    <submittedName>
        <fullName evidence="1">Uncharacterized protein</fullName>
    </submittedName>
</protein>
<sequence length="168" mass="19166">MKKKVRELKVKIDGIAQLTQNLEEPVKYAVEEIVSKTVSRVQTLNYRHSNEVKDAVKSLYLAKAWLGEVLGELGTESPYANDGTRKTVEDIEPTADTGKMYYPMSPEYMSHIEKVDWLRKKIGKIVNEADILMTQKGRVYIFGCNVNQHLSEARFQLGFELGRIKENG</sequence>
<proteinExistence type="predicted"/>
<gene>
    <name evidence="1" type="ORF">LCGC14_1597980</name>
</gene>